<dbReference type="PROSITE" id="PS51184">
    <property type="entry name" value="JMJC"/>
    <property type="match status" value="1"/>
</dbReference>
<dbReference type="STRING" id="61395.A0A1Y1WGK3"/>
<dbReference type="SMART" id="SM00558">
    <property type="entry name" value="JmjC"/>
    <property type="match status" value="1"/>
</dbReference>
<dbReference type="GO" id="GO:0016706">
    <property type="term" value="F:2-oxoglutarate-dependent dioxygenase activity"/>
    <property type="evidence" value="ECO:0007669"/>
    <property type="project" value="TreeGrafter"/>
</dbReference>
<dbReference type="PANTHER" id="PTHR12480">
    <property type="entry name" value="ARGININE DEMETHYLASE AND LYSYL-HYDROXYLASE JMJD"/>
    <property type="match status" value="1"/>
</dbReference>
<evidence type="ECO:0000313" key="3">
    <source>
        <dbReference type="Proteomes" id="UP000193922"/>
    </source>
</evidence>
<dbReference type="PANTHER" id="PTHR12480:SF6">
    <property type="entry name" value="2-OXOGLUTARATE AND IRON-DEPENDENT OXYGENASE JMJD4"/>
    <property type="match status" value="1"/>
</dbReference>
<comment type="caution">
    <text evidence="2">The sequence shown here is derived from an EMBL/GenBank/DDBJ whole genome shotgun (WGS) entry which is preliminary data.</text>
</comment>
<dbReference type="InterPro" id="IPR003347">
    <property type="entry name" value="JmjC_dom"/>
</dbReference>
<proteinExistence type="predicted"/>
<evidence type="ECO:0000313" key="2">
    <source>
        <dbReference type="EMBL" id="ORX72663.1"/>
    </source>
</evidence>
<dbReference type="EMBL" id="MCFD01000002">
    <property type="protein sequence ID" value="ORX72663.1"/>
    <property type="molecule type" value="Genomic_DNA"/>
</dbReference>
<dbReference type="Gene3D" id="2.60.120.650">
    <property type="entry name" value="Cupin"/>
    <property type="match status" value="1"/>
</dbReference>
<dbReference type="GO" id="GO:0005737">
    <property type="term" value="C:cytoplasm"/>
    <property type="evidence" value="ECO:0007669"/>
    <property type="project" value="TreeGrafter"/>
</dbReference>
<dbReference type="GO" id="GO:0043565">
    <property type="term" value="F:sequence-specific DNA binding"/>
    <property type="evidence" value="ECO:0007669"/>
    <property type="project" value="TreeGrafter"/>
</dbReference>
<dbReference type="RefSeq" id="XP_040746003.1">
    <property type="nucleotide sequence ID" value="XM_040890089.1"/>
</dbReference>
<name>A0A1Y1WGK3_9FUNG</name>
<evidence type="ECO:0000259" key="1">
    <source>
        <dbReference type="PROSITE" id="PS51184"/>
    </source>
</evidence>
<dbReference type="InterPro" id="IPR050910">
    <property type="entry name" value="JMJD6_ArgDemeth/LysHydrox"/>
</dbReference>
<organism evidence="2 3">
    <name type="scientific">Linderina pennispora</name>
    <dbReference type="NCBI Taxonomy" id="61395"/>
    <lineage>
        <taxon>Eukaryota</taxon>
        <taxon>Fungi</taxon>
        <taxon>Fungi incertae sedis</taxon>
        <taxon>Zoopagomycota</taxon>
        <taxon>Kickxellomycotina</taxon>
        <taxon>Kickxellomycetes</taxon>
        <taxon>Kickxellales</taxon>
        <taxon>Kickxellaceae</taxon>
        <taxon>Linderina</taxon>
    </lineage>
</organism>
<accession>A0A1Y1WGK3</accession>
<dbReference type="AlphaFoldDB" id="A0A1Y1WGK3"/>
<protein>
    <submittedName>
        <fullName evidence="2">Clavaminate synthase-like protein</fullName>
    </submittedName>
</protein>
<keyword evidence="3" id="KW-1185">Reference proteome</keyword>
<dbReference type="SUPFAM" id="SSF51197">
    <property type="entry name" value="Clavaminate synthase-like"/>
    <property type="match status" value="1"/>
</dbReference>
<dbReference type="OrthoDB" id="424465at2759"/>
<reference evidence="2 3" key="1">
    <citation type="submission" date="2016-07" db="EMBL/GenBank/DDBJ databases">
        <title>Pervasive Adenine N6-methylation of Active Genes in Fungi.</title>
        <authorList>
            <consortium name="DOE Joint Genome Institute"/>
            <person name="Mondo S.J."/>
            <person name="Dannebaum R.O."/>
            <person name="Kuo R.C."/>
            <person name="Labutti K."/>
            <person name="Haridas S."/>
            <person name="Kuo A."/>
            <person name="Salamov A."/>
            <person name="Ahrendt S.R."/>
            <person name="Lipzen A."/>
            <person name="Sullivan W."/>
            <person name="Andreopoulos W.B."/>
            <person name="Clum A."/>
            <person name="Lindquist E."/>
            <person name="Daum C."/>
            <person name="Ramamoorthy G.K."/>
            <person name="Gryganskyi A."/>
            <person name="Culley D."/>
            <person name="Magnuson J.K."/>
            <person name="James T.Y."/>
            <person name="O'Malley M.A."/>
            <person name="Stajich J.E."/>
            <person name="Spatafora J.W."/>
            <person name="Visel A."/>
            <person name="Grigoriev I.V."/>
        </authorList>
    </citation>
    <scope>NUCLEOTIDE SEQUENCE [LARGE SCALE GENOMIC DNA]</scope>
    <source>
        <strain evidence="2 3">ATCC 12442</strain>
    </source>
</reference>
<feature type="domain" description="JmjC" evidence="1">
    <location>
        <begin position="85"/>
        <end position="241"/>
    </location>
</feature>
<dbReference type="GeneID" id="63806737"/>
<dbReference type="GO" id="GO:0005634">
    <property type="term" value="C:nucleus"/>
    <property type="evidence" value="ECO:0007669"/>
    <property type="project" value="TreeGrafter"/>
</dbReference>
<dbReference type="Pfam" id="PF02373">
    <property type="entry name" value="JmjC"/>
    <property type="match status" value="1"/>
</dbReference>
<sequence>MTLPKIARRDTLTHWAARRDWVTNGRPNFAKLRELYGECQVPVAESDTAYFSDQKRTTMRFSEFLDAWQTEPERKLYCKDWHFVQANPQYRAYDVLPHLSDDWINLFYDDHPEFSDDYRFSYMGGEGSWTPFHEDVYRSYSWSANICGEKHWLFVPPGQTHLFTDACGNWIYNLLDYDTKQFPHAHKLQIIEAVQRPGETVFVPSGWWHQVRNVGDTISINHNWANEFNILHMYQRLRSDLDSVLHALRDVADMDGFDEHAQVVLRADSGTDYSRFFRFVEHIAKAYLEHRIVGGFDGYFTSTAGVVRALERIAAVLGLLSDDRATVGIQGLRDEIARLEESVRECLR</sequence>
<dbReference type="Proteomes" id="UP000193922">
    <property type="component" value="Unassembled WGS sequence"/>
</dbReference>
<gene>
    <name evidence="2" type="ORF">DL89DRAFT_290522</name>
</gene>
<dbReference type="GO" id="GO:0045905">
    <property type="term" value="P:positive regulation of translational termination"/>
    <property type="evidence" value="ECO:0007669"/>
    <property type="project" value="TreeGrafter"/>
</dbReference>